<gene>
    <name evidence="2" type="ORF">E4U91_36755</name>
</gene>
<dbReference type="RefSeq" id="WP_137311360.1">
    <property type="nucleotide sequence ID" value="NZ_SZNQ01000003.1"/>
</dbReference>
<proteinExistence type="predicted"/>
<reference evidence="2 3" key="1">
    <citation type="submission" date="2019-04" db="EMBL/GenBank/DDBJ databases">
        <title>Streptomyces lasaliensis sp. nov., an Actinomycete isolated from soil which produces the polyether antibiotic lasalocid.</title>
        <authorList>
            <person name="Erwin G."/>
            <person name="Haber C."/>
        </authorList>
    </citation>
    <scope>NUCLEOTIDE SEQUENCE [LARGE SCALE GENOMIC DNA]</scope>
    <source>
        <strain evidence="2 3">X-537</strain>
    </source>
</reference>
<feature type="region of interest" description="Disordered" evidence="1">
    <location>
        <begin position="1"/>
        <end position="56"/>
    </location>
</feature>
<evidence type="ECO:0000313" key="3">
    <source>
        <dbReference type="Proteomes" id="UP000305929"/>
    </source>
</evidence>
<protein>
    <submittedName>
        <fullName evidence="2">Uncharacterized protein</fullName>
    </submittedName>
</protein>
<evidence type="ECO:0000313" key="2">
    <source>
        <dbReference type="EMBL" id="TKS96259.1"/>
    </source>
</evidence>
<name>A0A4U5W4Y3_STRLS</name>
<comment type="caution">
    <text evidence="2">The sequence shown here is derived from an EMBL/GenBank/DDBJ whole genome shotgun (WGS) entry which is preliminary data.</text>
</comment>
<organism evidence="2 3">
    <name type="scientific">Streptomyces lasalocidi</name>
    <name type="common">Streptomyces lasaliensis</name>
    <dbReference type="NCBI Taxonomy" id="324833"/>
    <lineage>
        <taxon>Bacteria</taxon>
        <taxon>Bacillati</taxon>
        <taxon>Actinomycetota</taxon>
        <taxon>Actinomycetes</taxon>
        <taxon>Kitasatosporales</taxon>
        <taxon>Streptomycetaceae</taxon>
        <taxon>Streptomyces</taxon>
    </lineage>
</organism>
<dbReference type="Proteomes" id="UP000305929">
    <property type="component" value="Unassembled WGS sequence"/>
</dbReference>
<accession>A0A4U5W4Y3</accession>
<keyword evidence="3" id="KW-1185">Reference proteome</keyword>
<dbReference type="AlphaFoldDB" id="A0A4U5W4Y3"/>
<dbReference type="EMBL" id="SZNQ01000003">
    <property type="protein sequence ID" value="TKS96259.1"/>
    <property type="molecule type" value="Genomic_DNA"/>
</dbReference>
<feature type="compositionally biased region" description="Pro residues" evidence="1">
    <location>
        <begin position="39"/>
        <end position="52"/>
    </location>
</feature>
<dbReference type="OrthoDB" id="4324404at2"/>
<evidence type="ECO:0000256" key="1">
    <source>
        <dbReference type="SAM" id="MobiDB-lite"/>
    </source>
</evidence>
<sequence>MDRLLPAPRTPVGHRRDGRPIFPMLGADSTDPSNVQLPTAPPAADPAAPPTPGQGLDQEALTRQLAREKEQGERAAVRKLVEPLGFTKADDLTAFVQ</sequence>